<keyword evidence="1" id="KW-0472">Membrane</keyword>
<gene>
    <name evidence="2" type="ORF">H8K26_11820</name>
</gene>
<sequence length="130" mass="15168">MREKQANHMYFKELLGAFFIYFIVIFLSNFLADQMTPQPLRTLIILAPVIPAIMMIWAIIRQFRRMDEYIRRRQLENVGISAAMTAIFALSYGFMEAADFPKLSMFIVWGLLMAGWGVSDAVRYWKEKSA</sequence>
<keyword evidence="1" id="KW-0812">Transmembrane</keyword>
<evidence type="ECO:0000313" key="3">
    <source>
        <dbReference type="Proteomes" id="UP000637632"/>
    </source>
</evidence>
<dbReference type="Proteomes" id="UP000637632">
    <property type="component" value="Unassembled WGS sequence"/>
</dbReference>
<proteinExistence type="predicted"/>
<feature type="transmembrane region" description="Helical" evidence="1">
    <location>
        <begin position="75"/>
        <end position="94"/>
    </location>
</feature>
<organism evidence="2 3">
    <name type="scientific">Undibacterium aquatile</name>
    <dbReference type="NCBI Taxonomy" id="1537398"/>
    <lineage>
        <taxon>Bacteria</taxon>
        <taxon>Pseudomonadati</taxon>
        <taxon>Pseudomonadota</taxon>
        <taxon>Betaproteobacteria</taxon>
        <taxon>Burkholderiales</taxon>
        <taxon>Oxalobacteraceae</taxon>
        <taxon>Undibacterium</taxon>
    </lineage>
</organism>
<evidence type="ECO:0000256" key="1">
    <source>
        <dbReference type="SAM" id="Phobius"/>
    </source>
</evidence>
<accession>A0ABR6XIE5</accession>
<reference evidence="2 3" key="1">
    <citation type="submission" date="2020-08" db="EMBL/GenBank/DDBJ databases">
        <title>Novel species isolated from subtropical streams in China.</title>
        <authorList>
            <person name="Lu H."/>
        </authorList>
    </citation>
    <scope>NUCLEOTIDE SEQUENCE [LARGE SCALE GENOMIC DNA]</scope>
    <source>
        <strain evidence="2 3">CCTCC AB 2015119</strain>
    </source>
</reference>
<name>A0ABR6XIE5_9BURK</name>
<dbReference type="EMBL" id="JACOFT010000004">
    <property type="protein sequence ID" value="MBC3812131.1"/>
    <property type="molecule type" value="Genomic_DNA"/>
</dbReference>
<protein>
    <submittedName>
        <fullName evidence="2">Uncharacterized protein</fullName>
    </submittedName>
</protein>
<dbReference type="RefSeq" id="WP_190479763.1">
    <property type="nucleotide sequence ID" value="NZ_JACOFT010000004.1"/>
</dbReference>
<keyword evidence="1" id="KW-1133">Transmembrane helix</keyword>
<feature type="transmembrane region" description="Helical" evidence="1">
    <location>
        <begin position="12"/>
        <end position="31"/>
    </location>
</feature>
<feature type="transmembrane region" description="Helical" evidence="1">
    <location>
        <begin position="43"/>
        <end position="63"/>
    </location>
</feature>
<keyword evidence="3" id="KW-1185">Reference proteome</keyword>
<comment type="caution">
    <text evidence="2">The sequence shown here is derived from an EMBL/GenBank/DDBJ whole genome shotgun (WGS) entry which is preliminary data.</text>
</comment>
<evidence type="ECO:0000313" key="2">
    <source>
        <dbReference type="EMBL" id="MBC3812131.1"/>
    </source>
</evidence>
<feature type="transmembrane region" description="Helical" evidence="1">
    <location>
        <begin position="106"/>
        <end position="125"/>
    </location>
</feature>